<dbReference type="Proteomes" id="UP001172645">
    <property type="component" value="Unassembled WGS sequence"/>
</dbReference>
<keyword evidence="1" id="KW-1133">Transmembrane helix</keyword>
<keyword evidence="1" id="KW-0472">Membrane</keyword>
<gene>
    <name evidence="2" type="ORF">PY649_05955</name>
</gene>
<accession>A0ABT7JTF5</accession>
<organism evidence="2 3">
    <name type="scientific">Rhizobium mayense</name>
    <dbReference type="NCBI Taxonomy" id="1312184"/>
    <lineage>
        <taxon>Bacteria</taxon>
        <taxon>Pseudomonadati</taxon>
        <taxon>Pseudomonadota</taxon>
        <taxon>Alphaproteobacteria</taxon>
        <taxon>Hyphomicrobiales</taxon>
        <taxon>Rhizobiaceae</taxon>
        <taxon>Rhizobium/Agrobacterium group</taxon>
        <taxon>Rhizobium</taxon>
    </lineage>
</organism>
<proteinExistence type="predicted"/>
<evidence type="ECO:0000313" key="2">
    <source>
        <dbReference type="EMBL" id="MDL2398438.1"/>
    </source>
</evidence>
<keyword evidence="3" id="KW-1185">Reference proteome</keyword>
<dbReference type="EMBL" id="JARFYM010000003">
    <property type="protein sequence ID" value="MDL2398438.1"/>
    <property type="molecule type" value="Genomic_DNA"/>
</dbReference>
<name>A0ABT7JTF5_9HYPH</name>
<evidence type="ECO:0000256" key="1">
    <source>
        <dbReference type="SAM" id="Phobius"/>
    </source>
</evidence>
<dbReference type="RefSeq" id="WP_285867289.1">
    <property type="nucleotide sequence ID" value="NZ_JARFYM010000003.1"/>
</dbReference>
<sequence length="97" mass="10615">MVLNAELHVGFAGTKKALCITALVVLRIGVNRVALLAFAGLLIVAMMRRAERWLAFGLLQSCVIFTGLSCYEKFCHLARGPKRLACKSKLRAANILI</sequence>
<reference evidence="2" key="1">
    <citation type="submission" date="2023-06" db="EMBL/GenBank/DDBJ databases">
        <title>Phylogenetic Diversity of Rhizobium strains.</title>
        <authorList>
            <person name="Moura F.T."/>
            <person name="Helene L.C.F."/>
            <person name="Hungria M."/>
        </authorList>
    </citation>
    <scope>NUCLEOTIDE SEQUENCE</scope>
    <source>
        <strain evidence="2">CCGE526</strain>
    </source>
</reference>
<feature type="transmembrane region" description="Helical" evidence="1">
    <location>
        <begin position="24"/>
        <end position="47"/>
    </location>
</feature>
<keyword evidence="1" id="KW-0812">Transmembrane</keyword>
<protein>
    <submittedName>
        <fullName evidence="2">Uncharacterized protein</fullName>
    </submittedName>
</protein>
<evidence type="ECO:0000313" key="3">
    <source>
        <dbReference type="Proteomes" id="UP001172645"/>
    </source>
</evidence>
<comment type="caution">
    <text evidence="2">The sequence shown here is derived from an EMBL/GenBank/DDBJ whole genome shotgun (WGS) entry which is preliminary data.</text>
</comment>